<keyword evidence="3" id="KW-1185">Reference proteome</keyword>
<name>A0A0F5HM62_BACTR</name>
<feature type="transmembrane region" description="Helical" evidence="1">
    <location>
        <begin position="196"/>
        <end position="221"/>
    </location>
</feature>
<sequence length="233" mass="26360">MKQVEEYVNKVYRNAKGNKDEIQDLKSEMKSHLLESVHELVSEGKTEEEAVEIAIERFGKENELRSLINQVFQTQKTFGKRLLNAGLGIFVLSFIIFIITIIPINDIHKEQAAIVNDIFEIIPTDGQLSEANKIEIEGILEDAKFSVGTVVVKNYSNGDEVIYEYTTYDNPLMSKLYSSYFTGSGLHGVFIESKDYSFLGLLVLLVGGTTFVLFAMLWAIIKAYNKQKTKLLN</sequence>
<dbReference type="STRING" id="1221996.QY95_03913"/>
<dbReference type="NCBIfam" id="NF038403">
    <property type="entry name" value="perm_prefix_1"/>
    <property type="match status" value="1"/>
</dbReference>
<gene>
    <name evidence="2" type="ORF">QY95_03913</name>
</gene>
<evidence type="ECO:0000256" key="1">
    <source>
        <dbReference type="SAM" id="Phobius"/>
    </source>
</evidence>
<evidence type="ECO:0000313" key="3">
    <source>
        <dbReference type="Proteomes" id="UP000031563"/>
    </source>
</evidence>
<dbReference type="AlphaFoldDB" id="A0A0F5HM62"/>
<dbReference type="Proteomes" id="UP000031563">
    <property type="component" value="Unassembled WGS sequence"/>
</dbReference>
<keyword evidence="1" id="KW-0472">Membrane</keyword>
<keyword evidence="1 2" id="KW-0812">Transmembrane</keyword>
<protein>
    <submittedName>
        <fullName evidence="2">Transmembrane protein</fullName>
    </submittedName>
</protein>
<proteinExistence type="predicted"/>
<keyword evidence="1" id="KW-1133">Transmembrane helix</keyword>
<dbReference type="EMBL" id="JWIR02000084">
    <property type="protein sequence ID" value="KKB34479.1"/>
    <property type="molecule type" value="Genomic_DNA"/>
</dbReference>
<reference evidence="2" key="1">
    <citation type="submission" date="2015-02" db="EMBL/GenBank/DDBJ databases">
        <title>Genome Assembly of Bacillaceae bacterium MTCC 8252.</title>
        <authorList>
            <person name="Verma A."/>
            <person name="Khatri I."/>
            <person name="Mual P."/>
            <person name="Subramanian S."/>
            <person name="Krishnamurthi S."/>
        </authorList>
    </citation>
    <scope>NUCLEOTIDE SEQUENCE [LARGE SCALE GENOMIC DNA]</scope>
    <source>
        <strain evidence="2">MTCC 8252</strain>
    </source>
</reference>
<organism evidence="2 3">
    <name type="scientific">Bacillus thermotolerans</name>
    <name type="common">Quasibacillus thermotolerans</name>
    <dbReference type="NCBI Taxonomy" id="1221996"/>
    <lineage>
        <taxon>Bacteria</taxon>
        <taxon>Bacillati</taxon>
        <taxon>Bacillota</taxon>
        <taxon>Bacilli</taxon>
        <taxon>Bacillales</taxon>
        <taxon>Bacillaceae</taxon>
        <taxon>Bacillus</taxon>
    </lineage>
</organism>
<dbReference type="RefSeq" id="WP_052717214.1">
    <property type="nucleotide sequence ID" value="NZ_JWIQ02000065.1"/>
</dbReference>
<evidence type="ECO:0000313" key="2">
    <source>
        <dbReference type="EMBL" id="KKB34479.1"/>
    </source>
</evidence>
<accession>A0A0F5HM62</accession>
<dbReference type="InterPro" id="IPR047928">
    <property type="entry name" value="Perm_prefix_1"/>
</dbReference>
<comment type="caution">
    <text evidence="2">The sequence shown here is derived from an EMBL/GenBank/DDBJ whole genome shotgun (WGS) entry which is preliminary data.</text>
</comment>
<dbReference type="OrthoDB" id="9816425at2"/>
<feature type="transmembrane region" description="Helical" evidence="1">
    <location>
        <begin position="82"/>
        <end position="104"/>
    </location>
</feature>